<keyword evidence="10" id="KW-0238">DNA-binding</keyword>
<evidence type="ECO:0000256" key="10">
    <source>
        <dbReference type="ARBA" id="ARBA00023125"/>
    </source>
</evidence>
<keyword evidence="3" id="KW-0547">Nucleotide-binding</keyword>
<keyword evidence="9" id="KW-0411">Iron-sulfur</keyword>
<evidence type="ECO:0000256" key="6">
    <source>
        <dbReference type="ARBA" id="ARBA00022806"/>
    </source>
</evidence>
<feature type="compositionally biased region" description="Low complexity" evidence="14">
    <location>
        <begin position="449"/>
        <end position="460"/>
    </location>
</feature>
<dbReference type="PROSITE" id="PS51193">
    <property type="entry name" value="HELICASE_ATP_BIND_2"/>
    <property type="match status" value="1"/>
</dbReference>
<dbReference type="InterPro" id="IPR045028">
    <property type="entry name" value="DinG/Rad3-like"/>
</dbReference>
<evidence type="ECO:0000256" key="3">
    <source>
        <dbReference type="ARBA" id="ARBA00022741"/>
    </source>
</evidence>
<evidence type="ECO:0000313" key="16">
    <source>
        <dbReference type="EMBL" id="HJB58308.1"/>
    </source>
</evidence>
<comment type="similarity">
    <text evidence="13">Belongs to the helicase family. DinG subfamily.</text>
</comment>
<dbReference type="InterPro" id="IPR006555">
    <property type="entry name" value="ATP-dep_Helicase_C"/>
</dbReference>
<dbReference type="GO" id="GO:0051539">
    <property type="term" value="F:4 iron, 4 sulfur cluster binding"/>
    <property type="evidence" value="ECO:0007669"/>
    <property type="project" value="UniProtKB-KW"/>
</dbReference>
<keyword evidence="7" id="KW-0067">ATP-binding</keyword>
<dbReference type="GO" id="GO:0003678">
    <property type="term" value="F:DNA helicase activity"/>
    <property type="evidence" value="ECO:0007669"/>
    <property type="project" value="InterPro"/>
</dbReference>
<protein>
    <submittedName>
        <fullName evidence="16">ATP-dependent DNA helicase</fullName>
    </submittedName>
</protein>
<reference evidence="16" key="1">
    <citation type="journal article" date="2021" name="PeerJ">
        <title>Extensive microbial diversity within the chicken gut microbiome revealed by metagenomics and culture.</title>
        <authorList>
            <person name="Gilroy R."/>
            <person name="Ravi A."/>
            <person name="Getino M."/>
            <person name="Pursley I."/>
            <person name="Horton D.L."/>
            <person name="Alikhan N.F."/>
            <person name="Baker D."/>
            <person name="Gharbi K."/>
            <person name="Hall N."/>
            <person name="Watson M."/>
            <person name="Adriaenssens E.M."/>
            <person name="Foster-Nyarko E."/>
            <person name="Jarju S."/>
            <person name="Secka A."/>
            <person name="Antonio M."/>
            <person name="Oren A."/>
            <person name="Chaudhuri R.R."/>
            <person name="La Ragione R."/>
            <person name="Hildebrand F."/>
            <person name="Pallen M.J."/>
        </authorList>
    </citation>
    <scope>NUCLEOTIDE SEQUENCE</scope>
    <source>
        <strain evidence="16">ChiHjej9B8-13557</strain>
    </source>
</reference>
<dbReference type="SUPFAM" id="SSF52540">
    <property type="entry name" value="P-loop containing nucleoside triphosphate hydrolases"/>
    <property type="match status" value="2"/>
</dbReference>
<dbReference type="InterPro" id="IPR010614">
    <property type="entry name" value="RAD3-like_helicase_DEAD"/>
</dbReference>
<sequence length="852" mass="93473">MPEIRLAVRQLVEFLLQTGDIDSRFTGFDRANEGARIHRRLQKQAGEGYRPEVFLSETRTVEGISYTIEGRADGIFETPPGRTVVDEIKTTAAPLEEITEELNFCHWAQGMVYAAIYAGQNSLAMMDVRLTYYQIDTDKILYFTRHFTRDELENFFTGLLRQYAPWARRQLDWAARRDADLAALRFPYPDYRPGQRALAGEVYRACRTGRGAGKAGARLFCQAPTGTGKTMSALFPAMKAMGEGNGEKLFYFTARTTARAAAEDAVQLLRRANPGLAFRAVTLTAKEKVCLCPGEGGRPACLPESCPYARDYYDRRKDALAALLDGAGQFDRPAIEQTARRHTVCPFELGLDLSDWSDLIIGDYNYLFDPTVRLRRFFEASGGDWVFLIDEAHNLPDRAREMYSAAFSKRSITEAKRALLQSRSSLKGRLARADKELLALRRACEGLAPRRGAPAGEGPAPADPPPAAQLDLLGGADGNADGGRARRSAAPLPALPAPIYAGEGTVFFRALPPAVLQPLQGLQGPLQDWLEKYPEDPAHEVLLDLSFQLQDLLRTADRYDEHYVTQLTAHGSDLDIRLLCLDPSAFVDESLACGRASVLFSATLVPPGYYKKVLGCAGARAVALNSPFPPGNLGLYCLPGISTRYRDREASVGAVSDALAALAGGRVGNYLAFFPSYAYLQKVYADFTARYPAVRTIAQESGLDEAGRAAFLEQFAPDPAGTLLGFGVLGGVFGEGVDLAGSRLIGCAIVGVGLPQVNPRQEMLRRYFDEQAGCGFDYAYRYPGMNKVLQAAGRVIRTETDRGVVLLLDDRFAQESYRRLFPPHWGHLAYLPDAAGLRRALDAFWAGGAQNA</sequence>
<dbReference type="SMART" id="SM00488">
    <property type="entry name" value="DEXDc2"/>
    <property type="match status" value="1"/>
</dbReference>
<dbReference type="EMBL" id="DWXX01000025">
    <property type="protein sequence ID" value="HJB58308.1"/>
    <property type="molecule type" value="Genomic_DNA"/>
</dbReference>
<evidence type="ECO:0000256" key="14">
    <source>
        <dbReference type="SAM" id="MobiDB-lite"/>
    </source>
</evidence>
<comment type="caution">
    <text evidence="16">The sequence shown here is derived from an EMBL/GenBank/DDBJ whole genome shotgun (WGS) entry which is preliminary data.</text>
</comment>
<dbReference type="InterPro" id="IPR011604">
    <property type="entry name" value="PDDEXK-like_dom_sf"/>
</dbReference>
<dbReference type="Gene3D" id="3.40.50.300">
    <property type="entry name" value="P-loop containing nucleotide triphosphate hydrolases"/>
    <property type="match status" value="2"/>
</dbReference>
<evidence type="ECO:0000256" key="13">
    <source>
        <dbReference type="ARBA" id="ARBA00038058"/>
    </source>
</evidence>
<dbReference type="Pfam" id="PF06733">
    <property type="entry name" value="DEAD_2"/>
    <property type="match status" value="1"/>
</dbReference>
<dbReference type="InterPro" id="IPR006554">
    <property type="entry name" value="Helicase-like_DEXD_c2"/>
</dbReference>
<dbReference type="Pfam" id="PF13307">
    <property type="entry name" value="Helicase_C_2"/>
    <property type="match status" value="1"/>
</dbReference>
<evidence type="ECO:0000256" key="2">
    <source>
        <dbReference type="ARBA" id="ARBA00022723"/>
    </source>
</evidence>
<dbReference type="GO" id="GO:0003677">
    <property type="term" value="F:DNA binding"/>
    <property type="evidence" value="ECO:0007669"/>
    <property type="project" value="UniProtKB-KW"/>
</dbReference>
<gene>
    <name evidence="16" type="ORF">H9771_01380</name>
</gene>
<keyword evidence="6 16" id="KW-0347">Helicase</keyword>
<organism evidence="16 17">
    <name type="scientific">Candidatus Faecalibacterium faecipullorum</name>
    <dbReference type="NCBI Taxonomy" id="2838578"/>
    <lineage>
        <taxon>Bacteria</taxon>
        <taxon>Bacillati</taxon>
        <taxon>Bacillota</taxon>
        <taxon>Clostridia</taxon>
        <taxon>Eubacteriales</taxon>
        <taxon>Oscillospiraceae</taxon>
        <taxon>Faecalibacterium</taxon>
    </lineage>
</organism>
<dbReference type="PANTHER" id="PTHR11472">
    <property type="entry name" value="DNA REPAIR DEAD HELICASE RAD3/XP-D SUBFAMILY MEMBER"/>
    <property type="match status" value="1"/>
</dbReference>
<dbReference type="AlphaFoldDB" id="A0A9D2MEV9"/>
<dbReference type="Proteomes" id="UP000824211">
    <property type="component" value="Unassembled WGS sequence"/>
</dbReference>
<keyword evidence="12" id="KW-0413">Isomerase</keyword>
<dbReference type="InterPro" id="IPR014013">
    <property type="entry name" value="Helic_SF1/SF2_ATP-bd_DinG/Rad3"/>
</dbReference>
<dbReference type="InterPro" id="IPR027417">
    <property type="entry name" value="P-loop_NTPase"/>
</dbReference>
<dbReference type="Gene3D" id="3.90.320.10">
    <property type="match status" value="1"/>
</dbReference>
<evidence type="ECO:0000256" key="1">
    <source>
        <dbReference type="ARBA" id="ARBA00022485"/>
    </source>
</evidence>
<keyword evidence="1" id="KW-0004">4Fe-4S</keyword>
<reference evidence="16" key="2">
    <citation type="submission" date="2021-04" db="EMBL/GenBank/DDBJ databases">
        <authorList>
            <person name="Gilroy R."/>
        </authorList>
    </citation>
    <scope>NUCLEOTIDE SEQUENCE</scope>
    <source>
        <strain evidence="16">ChiHjej9B8-13557</strain>
    </source>
</reference>
<proteinExistence type="inferred from homology"/>
<evidence type="ECO:0000256" key="11">
    <source>
        <dbReference type="ARBA" id="ARBA00023204"/>
    </source>
</evidence>
<dbReference type="PANTHER" id="PTHR11472:SF34">
    <property type="entry name" value="REGULATOR OF TELOMERE ELONGATION HELICASE 1"/>
    <property type="match status" value="1"/>
</dbReference>
<evidence type="ECO:0000256" key="7">
    <source>
        <dbReference type="ARBA" id="ARBA00022840"/>
    </source>
</evidence>
<evidence type="ECO:0000313" key="17">
    <source>
        <dbReference type="Proteomes" id="UP000824211"/>
    </source>
</evidence>
<name>A0A9D2MEV9_9FIRM</name>
<keyword evidence="2" id="KW-0479">Metal-binding</keyword>
<evidence type="ECO:0000256" key="4">
    <source>
        <dbReference type="ARBA" id="ARBA00022763"/>
    </source>
</evidence>
<dbReference type="GO" id="GO:0046872">
    <property type="term" value="F:metal ion binding"/>
    <property type="evidence" value="ECO:0007669"/>
    <property type="project" value="UniProtKB-KW"/>
</dbReference>
<keyword evidence="4" id="KW-0227">DNA damage</keyword>
<feature type="domain" description="Helicase ATP-binding" evidence="15">
    <location>
        <begin position="181"/>
        <end position="442"/>
    </location>
</feature>
<dbReference type="GO" id="GO:0006281">
    <property type="term" value="P:DNA repair"/>
    <property type="evidence" value="ECO:0007669"/>
    <property type="project" value="UniProtKB-KW"/>
</dbReference>
<keyword evidence="5" id="KW-0378">Hydrolase</keyword>
<keyword evidence="8" id="KW-0408">Iron</keyword>
<feature type="region of interest" description="Disordered" evidence="14">
    <location>
        <begin position="449"/>
        <end position="487"/>
    </location>
</feature>
<dbReference type="SMART" id="SM00491">
    <property type="entry name" value="HELICc2"/>
    <property type="match status" value="1"/>
</dbReference>
<evidence type="ECO:0000259" key="15">
    <source>
        <dbReference type="PROSITE" id="PS51193"/>
    </source>
</evidence>
<keyword evidence="11" id="KW-0234">DNA repair</keyword>
<evidence type="ECO:0000256" key="9">
    <source>
        <dbReference type="ARBA" id="ARBA00023014"/>
    </source>
</evidence>
<dbReference type="GO" id="GO:0016818">
    <property type="term" value="F:hydrolase activity, acting on acid anhydrides, in phosphorus-containing anhydrides"/>
    <property type="evidence" value="ECO:0007669"/>
    <property type="project" value="InterPro"/>
</dbReference>
<evidence type="ECO:0000256" key="8">
    <source>
        <dbReference type="ARBA" id="ARBA00023004"/>
    </source>
</evidence>
<accession>A0A9D2MEV9</accession>
<dbReference type="GO" id="GO:0005524">
    <property type="term" value="F:ATP binding"/>
    <property type="evidence" value="ECO:0007669"/>
    <property type="project" value="UniProtKB-KW"/>
</dbReference>
<evidence type="ECO:0000256" key="5">
    <source>
        <dbReference type="ARBA" id="ARBA00022801"/>
    </source>
</evidence>
<evidence type="ECO:0000256" key="12">
    <source>
        <dbReference type="ARBA" id="ARBA00023235"/>
    </source>
</evidence>